<dbReference type="GO" id="GO:0005741">
    <property type="term" value="C:mitochondrial outer membrane"/>
    <property type="evidence" value="ECO:0007669"/>
    <property type="project" value="UniProtKB-SubCell"/>
</dbReference>
<reference evidence="10" key="1">
    <citation type="submission" date="2020-09" db="EMBL/GenBank/DDBJ databases">
        <title>Comparative genome analyses of four rice-infecting Rhizoctonia solani isolates reveal extensive enrichment of homogalacturonan modification genes.</title>
        <authorList>
            <person name="Lee D.-Y."/>
            <person name="Jeon J."/>
            <person name="Kim K.-T."/>
            <person name="Cheong K."/>
            <person name="Song H."/>
            <person name="Choi G."/>
            <person name="Ko J."/>
            <person name="Opiyo S.O."/>
            <person name="Zuo S."/>
            <person name="Madhav S."/>
            <person name="Lee Y.-H."/>
            <person name="Wang G.-L."/>
        </authorList>
    </citation>
    <scope>NUCLEOTIDE SEQUENCE</scope>
    <source>
        <strain evidence="10">AG1-IA B2</strain>
    </source>
</reference>
<keyword evidence="7" id="KW-0653">Protein transport</keyword>
<evidence type="ECO:0000313" key="11">
    <source>
        <dbReference type="Proteomes" id="UP000614334"/>
    </source>
</evidence>
<dbReference type="InterPro" id="IPR037930">
    <property type="entry name" value="Tom40"/>
</dbReference>
<evidence type="ECO:0000256" key="2">
    <source>
        <dbReference type="ARBA" id="ARBA00010510"/>
    </source>
</evidence>
<keyword evidence="9" id="KW-0472">Membrane</keyword>
<protein>
    <submittedName>
        <fullName evidence="10">Eukaryotic porin</fullName>
    </submittedName>
</protein>
<gene>
    <name evidence="10" type="ORF">RHS01_02326</name>
</gene>
<comment type="similarity">
    <text evidence="2">Belongs to the Tom40 family.</text>
</comment>
<dbReference type="Proteomes" id="UP000614334">
    <property type="component" value="Unassembled WGS sequence"/>
</dbReference>
<keyword evidence="3" id="KW-0813">Transport</keyword>
<accession>A0A8H7IK02</accession>
<sequence length="411" mass="44393">MILSRQAKVSNYGGCESLRFAQPSSTHDGLHIVSRPAQRKGADFNFCSRTSGDSSYFQPPRCIRAAASPFVNTYGRFASWKAGLGLTNPGTTENMQKEVKMTHATNHIFDGARADLSKALSFNPAFQVTHSFNLASYNNPATYNFGAVFANGDLFMQGGSDHDGNVTGRLNRGWSSNNITKVQMQIANNPNAQSMLQLEQDYQGQDYSLNLKAINPSPIDGTGIYVGSYLQSVTPRLALGFETVHQRVGPGMAESMTSYLLRWTSPPSPVSSLSAAAGAPAPGSHEPGKWIATAHLQAPGILQATYWQRLSEKVDVGADLQMIIAPGRRDAIATVGAKWDLRMSTMRAQVDSTGKVAALLEQRFAPTFSFLVGGEIDHVKNQAKVGVGIMLESSAMTEEMMAQQQPPSIPV</sequence>
<keyword evidence="8" id="KW-0496">Mitochondrion</keyword>
<keyword evidence="6" id="KW-1000">Mitochondrion outer membrane</keyword>
<evidence type="ECO:0000256" key="5">
    <source>
        <dbReference type="ARBA" id="ARBA00022692"/>
    </source>
</evidence>
<keyword evidence="4" id="KW-1134">Transmembrane beta strand</keyword>
<evidence type="ECO:0000256" key="7">
    <source>
        <dbReference type="ARBA" id="ARBA00022927"/>
    </source>
</evidence>
<dbReference type="InterPro" id="IPR023614">
    <property type="entry name" value="Porin_dom_sf"/>
</dbReference>
<dbReference type="PANTHER" id="PTHR10802">
    <property type="entry name" value="MITOCHONDRIAL IMPORT RECEPTOR SUBUNIT TOM40"/>
    <property type="match status" value="1"/>
</dbReference>
<dbReference type="GO" id="GO:0030150">
    <property type="term" value="P:protein import into mitochondrial matrix"/>
    <property type="evidence" value="ECO:0007669"/>
    <property type="project" value="InterPro"/>
</dbReference>
<dbReference type="CDD" id="cd07305">
    <property type="entry name" value="Porin3_Tom40"/>
    <property type="match status" value="1"/>
</dbReference>
<evidence type="ECO:0000256" key="8">
    <source>
        <dbReference type="ARBA" id="ARBA00023128"/>
    </source>
</evidence>
<evidence type="ECO:0000256" key="1">
    <source>
        <dbReference type="ARBA" id="ARBA00004374"/>
    </source>
</evidence>
<evidence type="ECO:0000256" key="3">
    <source>
        <dbReference type="ARBA" id="ARBA00022448"/>
    </source>
</evidence>
<evidence type="ECO:0000256" key="9">
    <source>
        <dbReference type="ARBA" id="ARBA00023136"/>
    </source>
</evidence>
<dbReference type="AlphaFoldDB" id="A0A8H7IK02"/>
<proteinExistence type="inferred from homology"/>
<organism evidence="10 11">
    <name type="scientific">Rhizoctonia solani</name>
    <dbReference type="NCBI Taxonomy" id="456999"/>
    <lineage>
        <taxon>Eukaryota</taxon>
        <taxon>Fungi</taxon>
        <taxon>Dikarya</taxon>
        <taxon>Basidiomycota</taxon>
        <taxon>Agaricomycotina</taxon>
        <taxon>Agaricomycetes</taxon>
        <taxon>Cantharellales</taxon>
        <taxon>Ceratobasidiaceae</taxon>
        <taxon>Rhizoctonia</taxon>
    </lineage>
</organism>
<comment type="caution">
    <text evidence="10">The sequence shown here is derived from an EMBL/GenBank/DDBJ whole genome shotgun (WGS) entry which is preliminary data.</text>
</comment>
<dbReference type="Gene3D" id="2.40.160.10">
    <property type="entry name" value="Porin"/>
    <property type="match status" value="1"/>
</dbReference>
<keyword evidence="5" id="KW-0812">Transmembrane</keyword>
<evidence type="ECO:0000256" key="6">
    <source>
        <dbReference type="ARBA" id="ARBA00022787"/>
    </source>
</evidence>
<dbReference type="InterPro" id="IPR027246">
    <property type="entry name" value="Porin_Euk/Tom40"/>
</dbReference>
<comment type="subcellular location">
    <subcellularLocation>
        <location evidence="1">Mitochondrion outer membrane</location>
        <topology evidence="1">Multi-pass membrane protein</topology>
    </subcellularLocation>
</comment>
<evidence type="ECO:0000313" key="10">
    <source>
        <dbReference type="EMBL" id="KAF8758438.1"/>
    </source>
</evidence>
<dbReference type="Pfam" id="PF01459">
    <property type="entry name" value="Porin_3"/>
    <property type="match status" value="1"/>
</dbReference>
<dbReference type="GO" id="GO:0008320">
    <property type="term" value="F:protein transmembrane transporter activity"/>
    <property type="evidence" value="ECO:0007669"/>
    <property type="project" value="InterPro"/>
</dbReference>
<name>A0A8H7IK02_9AGAM</name>
<evidence type="ECO:0000256" key="4">
    <source>
        <dbReference type="ARBA" id="ARBA00022452"/>
    </source>
</evidence>
<dbReference type="EMBL" id="JACYCF010000003">
    <property type="protein sequence ID" value="KAF8758438.1"/>
    <property type="molecule type" value="Genomic_DNA"/>
</dbReference>